<organism evidence="2 3">
    <name type="scientific">Mollisia scopiformis</name>
    <name type="common">Conifer needle endophyte fungus</name>
    <name type="synonym">Phialocephala scopiformis</name>
    <dbReference type="NCBI Taxonomy" id="149040"/>
    <lineage>
        <taxon>Eukaryota</taxon>
        <taxon>Fungi</taxon>
        <taxon>Dikarya</taxon>
        <taxon>Ascomycota</taxon>
        <taxon>Pezizomycotina</taxon>
        <taxon>Leotiomycetes</taxon>
        <taxon>Helotiales</taxon>
        <taxon>Mollisiaceae</taxon>
        <taxon>Mollisia</taxon>
    </lineage>
</organism>
<dbReference type="Gene3D" id="3.40.50.1820">
    <property type="entry name" value="alpha/beta hydrolase"/>
    <property type="match status" value="1"/>
</dbReference>
<evidence type="ECO:0000313" key="3">
    <source>
        <dbReference type="Proteomes" id="UP000070700"/>
    </source>
</evidence>
<name>A0A194XEP6_MOLSC</name>
<dbReference type="InParanoid" id="A0A194XEP6"/>
<dbReference type="PROSITE" id="PS00941">
    <property type="entry name" value="CARBOXYLESTERASE_B_2"/>
    <property type="match status" value="1"/>
</dbReference>
<dbReference type="Pfam" id="PF00135">
    <property type="entry name" value="COesterase"/>
    <property type="match status" value="1"/>
</dbReference>
<dbReference type="AlphaFoldDB" id="A0A194XEP6"/>
<dbReference type="InterPro" id="IPR002018">
    <property type="entry name" value="CarbesteraseB"/>
</dbReference>
<dbReference type="EMBL" id="KQ947412">
    <property type="protein sequence ID" value="KUJ18621.1"/>
    <property type="molecule type" value="Genomic_DNA"/>
</dbReference>
<reference evidence="2 3" key="1">
    <citation type="submission" date="2015-10" db="EMBL/GenBank/DDBJ databases">
        <title>Full genome of DAOMC 229536 Phialocephala scopiformis, a fungal endophyte of spruce producing the potent anti-insectan compound rugulosin.</title>
        <authorList>
            <consortium name="DOE Joint Genome Institute"/>
            <person name="Walker A.K."/>
            <person name="Frasz S.L."/>
            <person name="Seifert K.A."/>
            <person name="Miller J.D."/>
            <person name="Mondo S.J."/>
            <person name="Labutti K."/>
            <person name="Lipzen A."/>
            <person name="Dockter R."/>
            <person name="Kennedy M."/>
            <person name="Grigoriev I.V."/>
            <person name="Spatafora J.W."/>
        </authorList>
    </citation>
    <scope>NUCLEOTIDE SEQUENCE [LARGE SCALE GENOMIC DNA]</scope>
    <source>
        <strain evidence="2 3">CBS 120377</strain>
    </source>
</reference>
<accession>A0A194XEP6</accession>
<dbReference type="InterPro" id="IPR050309">
    <property type="entry name" value="Type-B_Carboxylest/Lipase"/>
</dbReference>
<dbReference type="InterPro" id="IPR019819">
    <property type="entry name" value="Carboxylesterase_B_CS"/>
</dbReference>
<dbReference type="SUPFAM" id="SSF53474">
    <property type="entry name" value="alpha/beta-Hydrolases"/>
    <property type="match status" value="1"/>
</dbReference>
<keyword evidence="3" id="KW-1185">Reference proteome</keyword>
<dbReference type="OrthoDB" id="408631at2759"/>
<dbReference type="PANTHER" id="PTHR11559">
    <property type="entry name" value="CARBOXYLESTERASE"/>
    <property type="match status" value="1"/>
</dbReference>
<protein>
    <submittedName>
        <fullName evidence="2">Carboxylesterase</fullName>
    </submittedName>
</protein>
<gene>
    <name evidence="2" type="ORF">LY89DRAFT_706342</name>
</gene>
<dbReference type="InterPro" id="IPR029058">
    <property type="entry name" value="AB_hydrolase_fold"/>
</dbReference>
<dbReference type="GeneID" id="28827243"/>
<dbReference type="RefSeq" id="XP_018072976.1">
    <property type="nucleotide sequence ID" value="XM_018217517.1"/>
</dbReference>
<dbReference type="KEGG" id="psco:LY89DRAFT_706342"/>
<feature type="domain" description="Carboxylesterase type B" evidence="1">
    <location>
        <begin position="53"/>
        <end position="562"/>
    </location>
</feature>
<evidence type="ECO:0000313" key="2">
    <source>
        <dbReference type="EMBL" id="KUJ18621.1"/>
    </source>
</evidence>
<sequence length="586" mass="62930">MGRGLYPHCMVLAISKNIYSGRLVLLKRAAAVEPTLTSTPPSTDTSSVALADSPTVSINHYGTVRGNRSSYINSVYNFKGIPYAGAPTGAYRWKHPPHPAVWNDTRDATTFSPACPQPGVANYSEDCLYLNVWTPDNATLNDYYADPSGGAGVLPYPNATIYPVYVWIYGGRFAGGASSDPLYDGAGLAAKGVVVITMNYRLGALGFLAHPELSANSSSGTSGNYGLVDQQASLHWTIENCAAFGGDPTRITIGGQPAGAASVIEHLNSPLADGLFTQAIAESGVRYPSDPLVGSLAESYRQLSEAEAQGTAYIESLNVSSINEARDLPVEAFLSSGMMSDTTYVGTVFENNSNYMEPPLFRPVLDGYVLPATYASLLASGNHSIVPVLTGNNKDESGASPDPGLNVSSYTSTSELDFGSVGLADEYFALYPAGNTSASANNASNAFYRDQSRTGTWLWANEYVSGSQNFFANGNFTTYTYYWTHAPPNQTRGAYHMSEINYAFNNLYATDSPWTAEDYAIAEMSSYWANYIRSENPNGKGLATWPANSASSAVTMELGDAFEVVEVANSSNIAFMKEWFSKWPVY</sequence>
<evidence type="ECO:0000259" key="1">
    <source>
        <dbReference type="Pfam" id="PF00135"/>
    </source>
</evidence>
<proteinExistence type="predicted"/>
<dbReference type="Proteomes" id="UP000070700">
    <property type="component" value="Unassembled WGS sequence"/>
</dbReference>